<accession>A0ABT5EX69</accession>
<feature type="chain" id="PRO_5045840380" description="Glycoside hydrolase family 5 domain-containing protein" evidence="2">
    <location>
        <begin position="17"/>
        <end position="520"/>
    </location>
</feature>
<comment type="caution">
    <text evidence="3">The sequence shown here is derived from an EMBL/GenBank/DDBJ whole genome shotgun (WGS) entry which is preliminary data.</text>
</comment>
<evidence type="ECO:0008006" key="5">
    <source>
        <dbReference type="Google" id="ProtNLM"/>
    </source>
</evidence>
<dbReference type="InterPro" id="IPR051923">
    <property type="entry name" value="Glycosyl_Hydrolase_39"/>
</dbReference>
<dbReference type="InterPro" id="IPR017853">
    <property type="entry name" value="GH"/>
</dbReference>
<gene>
    <name evidence="3" type="ORF">POL67_29075</name>
</gene>
<dbReference type="RefSeq" id="WP_271922901.1">
    <property type="nucleotide sequence ID" value="NZ_JAQNDO010000001.1"/>
</dbReference>
<evidence type="ECO:0000313" key="3">
    <source>
        <dbReference type="EMBL" id="MDC0745420.1"/>
    </source>
</evidence>
<proteinExistence type="predicted"/>
<dbReference type="PANTHER" id="PTHR12631">
    <property type="entry name" value="ALPHA-L-IDURONIDASE"/>
    <property type="match status" value="1"/>
</dbReference>
<protein>
    <recommendedName>
        <fullName evidence="5">Glycoside hydrolase family 5 domain-containing protein</fullName>
    </recommendedName>
</protein>
<feature type="compositionally biased region" description="Gly residues" evidence="1">
    <location>
        <begin position="24"/>
        <end position="61"/>
    </location>
</feature>
<keyword evidence="4" id="KW-1185">Reference proteome</keyword>
<evidence type="ECO:0000256" key="1">
    <source>
        <dbReference type="SAM" id="MobiDB-lite"/>
    </source>
</evidence>
<keyword evidence="2" id="KW-0732">Signal</keyword>
<evidence type="ECO:0000313" key="4">
    <source>
        <dbReference type="Proteomes" id="UP001221411"/>
    </source>
</evidence>
<feature type="region of interest" description="Disordered" evidence="1">
    <location>
        <begin position="24"/>
        <end position="77"/>
    </location>
</feature>
<name>A0ABT5EX69_9BACT</name>
<sequence length="520" mass="54184">MRSMYRIFATSLLVLAAACSGGGGDSGSASGEAGGGGGSAGSGGGGPGSGGSGAGGGGALGGPFRHGVNAGHRHPTWSDPELAKLAREAGADSQRISLPEQHLETWGYEIEVEDIKQYAALGMSNHVAFLTTPTAEHSTAPAGTPNWQVAEYMPKNLYEPVFLADGKINPDNYWGAYVHKTVSTYKDWVKVWEVWNEPDWVADWQVTVDWDKNPPTKEQLPRFHGSIFDYVRMLRVTREAALKADPDAKIALGGIGYPNFLSAVLRYTDNPEGGAVSAAYPEKGATYFDVLSFHYYPVFSPGSSDVGARGLVDSKNALAKVLDAAGVSGKTWVVTESGAPHELIGAGPGGVEYARNYILKVMTTAQAVGIGGVDWYLLTDSADLGASTSSFDYMGLYYDVLKLGAPTEAKMTDTGVAYRTHGQLLAGASFDAGATEALALPEAVGGAAFKLANGKAAFVLWAKTSGTSEDASAMYSLAASGPLKAYAWDHGKTGAATDLTPAGGSVSLALTGSPQIFIAQ</sequence>
<dbReference type="EMBL" id="JAQNDO010000001">
    <property type="protein sequence ID" value="MDC0745420.1"/>
    <property type="molecule type" value="Genomic_DNA"/>
</dbReference>
<feature type="signal peptide" evidence="2">
    <location>
        <begin position="1"/>
        <end position="16"/>
    </location>
</feature>
<evidence type="ECO:0000256" key="2">
    <source>
        <dbReference type="SAM" id="SignalP"/>
    </source>
</evidence>
<dbReference type="PANTHER" id="PTHR12631:SF11">
    <property type="entry name" value="GLYCOSIDE HYDROLASE FAMILY 5 DOMAIN-CONTAINING PROTEIN"/>
    <property type="match status" value="1"/>
</dbReference>
<dbReference type="Gene3D" id="3.20.20.80">
    <property type="entry name" value="Glycosidases"/>
    <property type="match status" value="1"/>
</dbReference>
<reference evidence="3 4" key="1">
    <citation type="submission" date="2022-11" db="EMBL/GenBank/DDBJ databases">
        <title>Minimal conservation of predation-associated metabolite biosynthetic gene clusters underscores biosynthetic potential of Myxococcota including descriptions for ten novel species: Archangium lansinium sp. nov., Myxococcus landrumus sp. nov., Nannocystis bai.</title>
        <authorList>
            <person name="Ahearne A."/>
            <person name="Stevens C."/>
            <person name="Dowd S."/>
        </authorList>
    </citation>
    <scope>NUCLEOTIDE SEQUENCE [LARGE SCALE GENOMIC DNA]</scope>
    <source>
        <strain evidence="3 4">RJM3</strain>
    </source>
</reference>
<dbReference type="Proteomes" id="UP001221411">
    <property type="component" value="Unassembled WGS sequence"/>
</dbReference>
<dbReference type="PROSITE" id="PS51257">
    <property type="entry name" value="PROKAR_LIPOPROTEIN"/>
    <property type="match status" value="1"/>
</dbReference>
<dbReference type="SUPFAM" id="SSF51445">
    <property type="entry name" value="(Trans)glycosidases"/>
    <property type="match status" value="1"/>
</dbReference>
<organism evidence="3 4">
    <name type="scientific">Polyangium mundeleinium</name>
    <dbReference type="NCBI Taxonomy" id="2995306"/>
    <lineage>
        <taxon>Bacteria</taxon>
        <taxon>Pseudomonadati</taxon>
        <taxon>Myxococcota</taxon>
        <taxon>Polyangia</taxon>
        <taxon>Polyangiales</taxon>
        <taxon>Polyangiaceae</taxon>
        <taxon>Polyangium</taxon>
    </lineage>
</organism>